<gene>
    <name evidence="4" type="ORF">PENANT_c019G10572</name>
</gene>
<dbReference type="Gene3D" id="3.90.640.10">
    <property type="entry name" value="Actin, Chain A, domain 4"/>
    <property type="match status" value="1"/>
</dbReference>
<name>A0A1V6Q0Q1_9EURO</name>
<sequence>MRLRPFPRLLVNLQGILFPEDLAPDVPAKTNPTVPADLASLWDEGYDRLKEDQPLLDGSERTAKSPQRRPYGLIRREEPEKTRGSGMESIANAIGCREFKGEAKQLTSEQISAMILTNLHETAKAYLGHPGRRTHCRPTAATTAYGVDKKVEGKRNVPIFDLGGGTFGVSLLTTEEGIFDVKPATSDTHLRGEDFDNCLINHFVNEFKWKQLQAA</sequence>
<organism evidence="4 5">
    <name type="scientific">Penicillium antarcticum</name>
    <dbReference type="NCBI Taxonomy" id="416450"/>
    <lineage>
        <taxon>Eukaryota</taxon>
        <taxon>Fungi</taxon>
        <taxon>Dikarya</taxon>
        <taxon>Ascomycota</taxon>
        <taxon>Pezizomycotina</taxon>
        <taxon>Eurotiomycetes</taxon>
        <taxon>Eurotiomycetidae</taxon>
        <taxon>Eurotiales</taxon>
        <taxon>Aspergillaceae</taxon>
        <taxon>Penicillium</taxon>
    </lineage>
</organism>
<evidence type="ECO:0000313" key="4">
    <source>
        <dbReference type="EMBL" id="OQD82809.1"/>
    </source>
</evidence>
<dbReference type="SUPFAM" id="SSF53067">
    <property type="entry name" value="Actin-like ATPase domain"/>
    <property type="match status" value="1"/>
</dbReference>
<proteinExistence type="predicted"/>
<dbReference type="InterPro" id="IPR013126">
    <property type="entry name" value="Hsp_70_fam"/>
</dbReference>
<dbReference type="Gene3D" id="3.30.420.40">
    <property type="match status" value="2"/>
</dbReference>
<dbReference type="InterPro" id="IPR043129">
    <property type="entry name" value="ATPase_NBD"/>
</dbReference>
<feature type="region of interest" description="Disordered" evidence="3">
    <location>
        <begin position="52"/>
        <end position="86"/>
    </location>
</feature>
<feature type="compositionally biased region" description="Basic and acidic residues" evidence="3">
    <location>
        <begin position="74"/>
        <end position="83"/>
    </location>
</feature>
<dbReference type="PROSITE" id="PS00329">
    <property type="entry name" value="HSP70_2"/>
    <property type="match status" value="1"/>
</dbReference>
<dbReference type="AlphaFoldDB" id="A0A1V6Q0Q1"/>
<dbReference type="EMBL" id="MDYN01000019">
    <property type="protein sequence ID" value="OQD82809.1"/>
    <property type="molecule type" value="Genomic_DNA"/>
</dbReference>
<evidence type="ECO:0000256" key="3">
    <source>
        <dbReference type="SAM" id="MobiDB-lite"/>
    </source>
</evidence>
<accession>A0A1V6Q0Q1</accession>
<dbReference type="Pfam" id="PF00012">
    <property type="entry name" value="HSP70"/>
    <property type="match status" value="1"/>
</dbReference>
<dbReference type="GO" id="GO:0005524">
    <property type="term" value="F:ATP binding"/>
    <property type="evidence" value="ECO:0007669"/>
    <property type="project" value="UniProtKB-KW"/>
</dbReference>
<comment type="caution">
    <text evidence="4">The sequence shown here is derived from an EMBL/GenBank/DDBJ whole genome shotgun (WGS) entry which is preliminary data.</text>
</comment>
<protein>
    <submittedName>
        <fullName evidence="4">Uncharacterized protein</fullName>
    </submittedName>
</protein>
<dbReference type="PANTHER" id="PTHR19375">
    <property type="entry name" value="HEAT SHOCK PROTEIN 70KDA"/>
    <property type="match status" value="1"/>
</dbReference>
<dbReference type="InterPro" id="IPR018181">
    <property type="entry name" value="Heat_shock_70_CS"/>
</dbReference>
<dbReference type="Proteomes" id="UP000191672">
    <property type="component" value="Unassembled WGS sequence"/>
</dbReference>
<evidence type="ECO:0000256" key="2">
    <source>
        <dbReference type="ARBA" id="ARBA00022840"/>
    </source>
</evidence>
<dbReference type="STRING" id="416450.A0A1V6Q0Q1"/>
<keyword evidence="5" id="KW-1185">Reference proteome</keyword>
<evidence type="ECO:0000313" key="5">
    <source>
        <dbReference type="Proteomes" id="UP000191672"/>
    </source>
</evidence>
<dbReference type="GO" id="GO:0140662">
    <property type="term" value="F:ATP-dependent protein folding chaperone"/>
    <property type="evidence" value="ECO:0007669"/>
    <property type="project" value="InterPro"/>
</dbReference>
<feature type="compositionally biased region" description="Basic and acidic residues" evidence="3">
    <location>
        <begin position="52"/>
        <end position="63"/>
    </location>
</feature>
<reference evidence="5" key="1">
    <citation type="journal article" date="2017" name="Nat. Microbiol.">
        <title>Global analysis of biosynthetic gene clusters reveals vast potential of secondary metabolite production in Penicillium species.</title>
        <authorList>
            <person name="Nielsen J.C."/>
            <person name="Grijseels S."/>
            <person name="Prigent S."/>
            <person name="Ji B."/>
            <person name="Dainat J."/>
            <person name="Nielsen K.F."/>
            <person name="Frisvad J.C."/>
            <person name="Workman M."/>
            <person name="Nielsen J."/>
        </authorList>
    </citation>
    <scope>NUCLEOTIDE SEQUENCE [LARGE SCALE GENOMIC DNA]</scope>
    <source>
        <strain evidence="5">IBT 31811</strain>
    </source>
</reference>
<keyword evidence="1" id="KW-0547">Nucleotide-binding</keyword>
<keyword evidence="2" id="KW-0067">ATP-binding</keyword>
<evidence type="ECO:0000256" key="1">
    <source>
        <dbReference type="ARBA" id="ARBA00022741"/>
    </source>
</evidence>